<feature type="compositionally biased region" description="Basic and acidic residues" evidence="1">
    <location>
        <begin position="106"/>
        <end position="115"/>
    </location>
</feature>
<proteinExistence type="predicted"/>
<reference evidence="2" key="1">
    <citation type="submission" date="2022-04" db="EMBL/GenBank/DDBJ databases">
        <title>Carnegiea gigantea Genome sequencing and assembly v2.</title>
        <authorList>
            <person name="Copetti D."/>
            <person name="Sanderson M.J."/>
            <person name="Burquez A."/>
            <person name="Wojciechowski M.F."/>
        </authorList>
    </citation>
    <scope>NUCLEOTIDE SEQUENCE</scope>
    <source>
        <strain evidence="2">SGP5-SGP5p</strain>
        <tissue evidence="2">Aerial part</tissue>
    </source>
</reference>
<keyword evidence="3" id="KW-1185">Reference proteome</keyword>
<feature type="region of interest" description="Disordered" evidence="1">
    <location>
        <begin position="90"/>
        <end position="133"/>
    </location>
</feature>
<protein>
    <submittedName>
        <fullName evidence="2">Uncharacterized protein</fullName>
    </submittedName>
</protein>
<accession>A0A9Q1QC53</accession>
<comment type="caution">
    <text evidence="2">The sequence shown here is derived from an EMBL/GenBank/DDBJ whole genome shotgun (WGS) entry which is preliminary data.</text>
</comment>
<name>A0A9Q1QC53_9CARY</name>
<dbReference type="Proteomes" id="UP001153076">
    <property type="component" value="Unassembled WGS sequence"/>
</dbReference>
<evidence type="ECO:0000313" key="3">
    <source>
        <dbReference type="Proteomes" id="UP001153076"/>
    </source>
</evidence>
<gene>
    <name evidence="2" type="ORF">Cgig2_026167</name>
</gene>
<dbReference type="AlphaFoldDB" id="A0A9Q1QC53"/>
<sequence length="251" mass="27865">MKSVLFVVATAHALKACPDSPKNVFEVVVEKSGATSLQGKTMSVPLPSAGHDNTPVEHWVTVLPKKRSRLPSAHRKCRILPTRSCFSVPKVTAGETSGPYEGPNSRSEHTKHSSGLEEGLSPLPTFLPDQDSDLPIEEDDEMDIFLNLEGENEPQHSLDSSKKHLEWRVHRGCSAMQLVGCQFGVSHSDGYRALSDTCNLAWRQAMLVCYRSPVLSCIDLPSHCAHWQVRPILEFVSISGRFKDCCWAFKR</sequence>
<evidence type="ECO:0000256" key="1">
    <source>
        <dbReference type="SAM" id="MobiDB-lite"/>
    </source>
</evidence>
<organism evidence="2 3">
    <name type="scientific">Carnegiea gigantea</name>
    <dbReference type="NCBI Taxonomy" id="171969"/>
    <lineage>
        <taxon>Eukaryota</taxon>
        <taxon>Viridiplantae</taxon>
        <taxon>Streptophyta</taxon>
        <taxon>Embryophyta</taxon>
        <taxon>Tracheophyta</taxon>
        <taxon>Spermatophyta</taxon>
        <taxon>Magnoliopsida</taxon>
        <taxon>eudicotyledons</taxon>
        <taxon>Gunneridae</taxon>
        <taxon>Pentapetalae</taxon>
        <taxon>Caryophyllales</taxon>
        <taxon>Cactineae</taxon>
        <taxon>Cactaceae</taxon>
        <taxon>Cactoideae</taxon>
        <taxon>Echinocereeae</taxon>
        <taxon>Carnegiea</taxon>
    </lineage>
</organism>
<evidence type="ECO:0000313" key="2">
    <source>
        <dbReference type="EMBL" id="KAJ8436843.1"/>
    </source>
</evidence>
<dbReference type="EMBL" id="JAKOGI010000326">
    <property type="protein sequence ID" value="KAJ8436843.1"/>
    <property type="molecule type" value="Genomic_DNA"/>
</dbReference>